<gene>
    <name evidence="1" type="ORF">COS38_00590</name>
</gene>
<dbReference type="AlphaFoldDB" id="A0A2M7CIZ2"/>
<dbReference type="Pfam" id="PF13366">
    <property type="entry name" value="PDDEXK_3"/>
    <property type="match status" value="1"/>
</dbReference>
<dbReference type="NCBIfam" id="TIGR04256">
    <property type="entry name" value="GxxExxY"/>
    <property type="match status" value="1"/>
</dbReference>
<dbReference type="EMBL" id="PEUM01000017">
    <property type="protein sequence ID" value="PIV25621.1"/>
    <property type="molecule type" value="Genomic_DNA"/>
</dbReference>
<organism evidence="1 2">
    <name type="scientific">Candidatus Berkelbacteria bacterium CG03_land_8_20_14_0_80_40_36</name>
    <dbReference type="NCBI Taxonomy" id="1974509"/>
    <lineage>
        <taxon>Bacteria</taxon>
        <taxon>Candidatus Berkelbacteria</taxon>
    </lineage>
</organism>
<evidence type="ECO:0000313" key="2">
    <source>
        <dbReference type="Proteomes" id="UP000229966"/>
    </source>
</evidence>
<evidence type="ECO:0000313" key="1">
    <source>
        <dbReference type="EMBL" id="PIV25621.1"/>
    </source>
</evidence>
<accession>A0A2M7CIZ2</accession>
<proteinExistence type="predicted"/>
<dbReference type="Proteomes" id="UP000229966">
    <property type="component" value="Unassembled WGS sequence"/>
</dbReference>
<comment type="caution">
    <text evidence="1">The sequence shown here is derived from an EMBL/GenBank/DDBJ whole genome shotgun (WGS) entry which is preliminary data.</text>
</comment>
<protein>
    <submittedName>
        <fullName evidence="1">GxxExxY protein</fullName>
    </submittedName>
</protein>
<sequence>MHNINKLSFRLIGLIYLVYNRLQYGHKEKIYQQAFEQLLLKEKNCYYKELYCPIKFEEKVVGRYYLDFLIDKKIVVELKVADDIYPKHIKQVLNYLKARSIKLGLIFAVSKDSVKIKRLINT</sequence>
<name>A0A2M7CIZ2_9BACT</name>
<dbReference type="InterPro" id="IPR026350">
    <property type="entry name" value="GxxExxY"/>
</dbReference>
<reference evidence="2" key="1">
    <citation type="submission" date="2017-09" db="EMBL/GenBank/DDBJ databases">
        <title>Depth-based differentiation of microbial function through sediment-hosted aquifers and enrichment of novel symbionts in the deep terrestrial subsurface.</title>
        <authorList>
            <person name="Probst A.J."/>
            <person name="Ladd B."/>
            <person name="Jarett J.K."/>
            <person name="Geller-Mcgrath D.E."/>
            <person name="Sieber C.M.K."/>
            <person name="Emerson J.B."/>
            <person name="Anantharaman K."/>
            <person name="Thomas B.C."/>
            <person name="Malmstrom R."/>
            <person name="Stieglmeier M."/>
            <person name="Klingl A."/>
            <person name="Woyke T."/>
            <person name="Ryan C.M."/>
            <person name="Banfield J.F."/>
        </authorList>
    </citation>
    <scope>NUCLEOTIDE SEQUENCE [LARGE SCALE GENOMIC DNA]</scope>
</reference>